<dbReference type="SUPFAM" id="SSF48371">
    <property type="entry name" value="ARM repeat"/>
    <property type="match status" value="1"/>
</dbReference>
<protein>
    <recommendedName>
        <fullName evidence="2">W2 domain-containing protein</fullName>
    </recommendedName>
</protein>
<dbReference type="EMBL" id="CAKMRJ010001112">
    <property type="protein sequence ID" value="CAH1420782.1"/>
    <property type="molecule type" value="Genomic_DNA"/>
</dbReference>
<name>A0AAU9M4Q0_9ASTR</name>
<dbReference type="GO" id="GO:0005085">
    <property type="term" value="F:guanyl-nucleotide exchange factor activity"/>
    <property type="evidence" value="ECO:0007669"/>
    <property type="project" value="InterPro"/>
</dbReference>
<proteinExistence type="predicted"/>
<comment type="caution">
    <text evidence="3">The sequence shown here is derived from an EMBL/GenBank/DDBJ whole genome shotgun (WGS) entry which is preliminary data.</text>
</comment>
<sequence length="274" mass="32053">MILFTCPSSPSFFIDHPIYRFQSNLHSRIQFHASFLGFSPTPSLLTVFPLIVSVTVTELGLCVLFLGFLNLIMMMMMMMKDVGDFITKYILVFSITLFRFPNKRNDGYEFFEKEVEETFRRGVDEKLKDENIIFEVQSLRLSHKMDLDKCVGALFYSMMKLALDTWNTSSGENDLLKKTKDVISQWGKLLKWFLRDIDVEIEVILKFEEMCLESAKAYAPLFMEVLRVLYDKDIIQEDAIKEWKEEKKGADESDRVFVEQSQKFLKLLKAANEE</sequence>
<reference evidence="3 4" key="1">
    <citation type="submission" date="2022-01" db="EMBL/GenBank/DDBJ databases">
        <authorList>
            <person name="Xiong W."/>
            <person name="Schranz E."/>
        </authorList>
    </citation>
    <scope>NUCLEOTIDE SEQUENCE [LARGE SCALE GENOMIC DNA]</scope>
</reference>
<dbReference type="PANTHER" id="PTHR45887">
    <property type="entry name" value="TRANSLATION INITIATION FACTOR EIF-2B SUBUNIT EPSILON"/>
    <property type="match status" value="1"/>
</dbReference>
<dbReference type="InterPro" id="IPR016024">
    <property type="entry name" value="ARM-type_fold"/>
</dbReference>
<evidence type="ECO:0000256" key="1">
    <source>
        <dbReference type="SAM" id="Phobius"/>
    </source>
</evidence>
<dbReference type="PROSITE" id="PS51363">
    <property type="entry name" value="W2"/>
    <property type="match status" value="1"/>
</dbReference>
<dbReference type="AlphaFoldDB" id="A0AAU9M4Q0"/>
<organism evidence="3 4">
    <name type="scientific">Lactuca virosa</name>
    <dbReference type="NCBI Taxonomy" id="75947"/>
    <lineage>
        <taxon>Eukaryota</taxon>
        <taxon>Viridiplantae</taxon>
        <taxon>Streptophyta</taxon>
        <taxon>Embryophyta</taxon>
        <taxon>Tracheophyta</taxon>
        <taxon>Spermatophyta</taxon>
        <taxon>Magnoliopsida</taxon>
        <taxon>eudicotyledons</taxon>
        <taxon>Gunneridae</taxon>
        <taxon>Pentapetalae</taxon>
        <taxon>asterids</taxon>
        <taxon>campanulids</taxon>
        <taxon>Asterales</taxon>
        <taxon>Asteraceae</taxon>
        <taxon>Cichorioideae</taxon>
        <taxon>Cichorieae</taxon>
        <taxon>Lactucinae</taxon>
        <taxon>Lactuca</taxon>
    </lineage>
</organism>
<dbReference type="SMART" id="SM00515">
    <property type="entry name" value="eIF5C"/>
    <property type="match status" value="1"/>
</dbReference>
<dbReference type="Gene3D" id="1.25.40.180">
    <property type="match status" value="1"/>
</dbReference>
<keyword evidence="1" id="KW-0812">Transmembrane</keyword>
<dbReference type="InterPro" id="IPR044123">
    <property type="entry name" value="W2_eIF2B_epsilon"/>
</dbReference>
<dbReference type="Proteomes" id="UP001157418">
    <property type="component" value="Unassembled WGS sequence"/>
</dbReference>
<dbReference type="GO" id="GO:0005851">
    <property type="term" value="C:eukaryotic translation initiation factor 2B complex"/>
    <property type="evidence" value="ECO:0007669"/>
    <property type="project" value="TreeGrafter"/>
</dbReference>
<dbReference type="Pfam" id="PF02020">
    <property type="entry name" value="W2"/>
    <property type="match status" value="1"/>
</dbReference>
<dbReference type="PANTHER" id="PTHR45887:SF1">
    <property type="entry name" value="TRANSLATION INITIATION FACTOR EIF-2B SUBUNIT EPSILON"/>
    <property type="match status" value="1"/>
</dbReference>
<feature type="domain" description="W2" evidence="2">
    <location>
        <begin position="105"/>
        <end position="274"/>
    </location>
</feature>
<evidence type="ECO:0000259" key="2">
    <source>
        <dbReference type="PROSITE" id="PS51363"/>
    </source>
</evidence>
<dbReference type="InterPro" id="IPR003307">
    <property type="entry name" value="W2_domain"/>
</dbReference>
<evidence type="ECO:0000313" key="4">
    <source>
        <dbReference type="Proteomes" id="UP001157418"/>
    </source>
</evidence>
<dbReference type="GO" id="GO:0031369">
    <property type="term" value="F:translation initiation factor binding"/>
    <property type="evidence" value="ECO:0007669"/>
    <property type="project" value="InterPro"/>
</dbReference>
<keyword evidence="1" id="KW-1133">Transmembrane helix</keyword>
<evidence type="ECO:0000313" key="3">
    <source>
        <dbReference type="EMBL" id="CAH1420782.1"/>
    </source>
</evidence>
<gene>
    <name evidence="3" type="ORF">LVIROSA_LOCUS8222</name>
</gene>
<keyword evidence="4" id="KW-1185">Reference proteome</keyword>
<accession>A0AAU9M4Q0</accession>
<dbReference type="GO" id="GO:0003743">
    <property type="term" value="F:translation initiation factor activity"/>
    <property type="evidence" value="ECO:0007669"/>
    <property type="project" value="TreeGrafter"/>
</dbReference>
<feature type="transmembrane region" description="Helical" evidence="1">
    <location>
        <begin position="47"/>
        <end position="72"/>
    </location>
</feature>
<dbReference type="InterPro" id="IPR051956">
    <property type="entry name" value="eIF2B_epsilon"/>
</dbReference>
<dbReference type="CDD" id="cd11558">
    <property type="entry name" value="W2_eIF2B_epsilon"/>
    <property type="match status" value="1"/>
</dbReference>
<keyword evidence="1" id="KW-0472">Membrane</keyword>